<evidence type="ECO:0000256" key="2">
    <source>
        <dbReference type="ARBA" id="ARBA00007703"/>
    </source>
</evidence>
<sequence>MSAHDELKALLQEDIRQLDMLAELLVREKAVLASPDIQPLQEITPLKNQVLDGIRDRAKQKIRVLVGMGYTPAAGEPSRFIRAGGLSELHELWKEADTKMRSCQQTNQNNGRVLGHLQKRLTRLTDIFRGASSQQKLYGAKGQQTSVSGSSILASA</sequence>
<comment type="caution">
    <text evidence="4">The sequence shown here is derived from an EMBL/GenBank/DDBJ whole genome shotgun (WGS) entry which is preliminary data.</text>
</comment>
<dbReference type="InterPro" id="IPR007809">
    <property type="entry name" value="FlgN-like"/>
</dbReference>
<keyword evidence="4" id="KW-0969">Cilium</keyword>
<dbReference type="OrthoDB" id="5734604at2"/>
<proteinExistence type="inferred from homology"/>
<comment type="similarity">
    <text evidence="2">Belongs to the FlgN family.</text>
</comment>
<dbReference type="AlphaFoldDB" id="A0A2T1K643"/>
<evidence type="ECO:0000313" key="4">
    <source>
        <dbReference type="EMBL" id="PSF05616.1"/>
    </source>
</evidence>
<dbReference type="SUPFAM" id="SSF140566">
    <property type="entry name" value="FlgN-like"/>
    <property type="match status" value="1"/>
</dbReference>
<keyword evidence="3" id="KW-1005">Bacterial flagellum biogenesis</keyword>
<keyword evidence="4" id="KW-0966">Cell projection</keyword>
<reference evidence="4 5" key="1">
    <citation type="submission" date="2018-03" db="EMBL/GenBank/DDBJ databases">
        <title>Marinobacter brunus sp. nov., a marine bacterium of Gamma-proteobacteria isolated from the surface seawater of the South China Sea.</title>
        <authorList>
            <person name="Cheng H."/>
            <person name="Wu Y.-H."/>
            <person name="Xamxidin M."/>
            <person name="Xu X.-W."/>
        </authorList>
    </citation>
    <scope>NUCLEOTIDE SEQUENCE [LARGE SCALE GENOMIC DNA]</scope>
    <source>
        <strain evidence="4 5">NH169-3</strain>
    </source>
</reference>
<dbReference type="RefSeq" id="WP_106763410.1">
    <property type="nucleotide sequence ID" value="NZ_PXNP01000097.1"/>
</dbReference>
<dbReference type="Proteomes" id="UP000239866">
    <property type="component" value="Unassembled WGS sequence"/>
</dbReference>
<dbReference type="Pfam" id="PF05130">
    <property type="entry name" value="FlgN"/>
    <property type="match status" value="1"/>
</dbReference>
<name>A0A2T1K643_9GAMM</name>
<evidence type="ECO:0000313" key="5">
    <source>
        <dbReference type="Proteomes" id="UP000239866"/>
    </source>
</evidence>
<gene>
    <name evidence="4" type="ORF">C7H09_13195</name>
</gene>
<organism evidence="4 5">
    <name type="scientific">Marinobacter fuscus</name>
    <dbReference type="NCBI Taxonomy" id="2109942"/>
    <lineage>
        <taxon>Bacteria</taxon>
        <taxon>Pseudomonadati</taxon>
        <taxon>Pseudomonadota</taxon>
        <taxon>Gammaproteobacteria</taxon>
        <taxon>Pseudomonadales</taxon>
        <taxon>Marinobacteraceae</taxon>
        <taxon>Marinobacter</taxon>
    </lineage>
</organism>
<dbReference type="GO" id="GO:0044780">
    <property type="term" value="P:bacterial-type flagellum assembly"/>
    <property type="evidence" value="ECO:0007669"/>
    <property type="project" value="InterPro"/>
</dbReference>
<dbReference type="InterPro" id="IPR036679">
    <property type="entry name" value="FlgN-like_sf"/>
</dbReference>
<accession>A0A2T1K643</accession>
<evidence type="ECO:0000256" key="1">
    <source>
        <dbReference type="ARBA" id="ARBA00002397"/>
    </source>
</evidence>
<keyword evidence="5" id="KW-1185">Reference proteome</keyword>
<dbReference type="EMBL" id="PXNP01000097">
    <property type="protein sequence ID" value="PSF05616.1"/>
    <property type="molecule type" value="Genomic_DNA"/>
</dbReference>
<comment type="function">
    <text evidence="1">Required for the efficient initiation of filament assembly.</text>
</comment>
<protein>
    <submittedName>
        <fullName evidence="4">Flagellar protein FlgN</fullName>
    </submittedName>
</protein>
<keyword evidence="4" id="KW-0282">Flagellum</keyword>
<dbReference type="Gene3D" id="1.20.58.300">
    <property type="entry name" value="FlgN-like"/>
    <property type="match status" value="1"/>
</dbReference>
<evidence type="ECO:0000256" key="3">
    <source>
        <dbReference type="ARBA" id="ARBA00022795"/>
    </source>
</evidence>